<dbReference type="EMBL" id="KQ459581">
    <property type="protein sequence ID" value="KPI99171.1"/>
    <property type="molecule type" value="Genomic_DNA"/>
</dbReference>
<protein>
    <submittedName>
        <fullName evidence="2">Uncharacterized protein</fullName>
    </submittedName>
</protein>
<keyword evidence="3" id="KW-1185">Reference proteome</keyword>
<evidence type="ECO:0000313" key="2">
    <source>
        <dbReference type="EMBL" id="KPI99171.1"/>
    </source>
</evidence>
<accession>A0A194Q0U3</accession>
<evidence type="ECO:0000313" key="3">
    <source>
        <dbReference type="Proteomes" id="UP000053268"/>
    </source>
</evidence>
<sequence>MIKRGAVLRRAAPVPPPPRRRTGAFGAARMLPACRHGPGTVAAARLFSGPPRWSWCARSRAQSAARAGGGGVLRQRTRAARGLRQSPAPRPRPAVAHRARSCLSPASRLLTSHRSHPLRYHYSLLSRTYRIVGTRTRSTGRTRSVALSDAQCCAFTPSPQQLYTKIPSCRPRLRPRGVKN</sequence>
<evidence type="ECO:0000256" key="1">
    <source>
        <dbReference type="SAM" id="MobiDB-lite"/>
    </source>
</evidence>
<dbReference type="AlphaFoldDB" id="A0A194Q0U3"/>
<feature type="region of interest" description="Disordered" evidence="1">
    <location>
        <begin position="1"/>
        <end position="22"/>
    </location>
</feature>
<organism evidence="2 3">
    <name type="scientific">Papilio xuthus</name>
    <name type="common">Asian swallowtail butterfly</name>
    <dbReference type="NCBI Taxonomy" id="66420"/>
    <lineage>
        <taxon>Eukaryota</taxon>
        <taxon>Metazoa</taxon>
        <taxon>Ecdysozoa</taxon>
        <taxon>Arthropoda</taxon>
        <taxon>Hexapoda</taxon>
        <taxon>Insecta</taxon>
        <taxon>Pterygota</taxon>
        <taxon>Neoptera</taxon>
        <taxon>Endopterygota</taxon>
        <taxon>Lepidoptera</taxon>
        <taxon>Glossata</taxon>
        <taxon>Ditrysia</taxon>
        <taxon>Papilionoidea</taxon>
        <taxon>Papilionidae</taxon>
        <taxon>Papilioninae</taxon>
        <taxon>Papilio</taxon>
    </lineage>
</organism>
<name>A0A194Q0U3_PAPXU</name>
<proteinExistence type="predicted"/>
<reference evidence="2 3" key="1">
    <citation type="journal article" date="2015" name="Nat. Commun.">
        <title>Outbred genome sequencing and CRISPR/Cas9 gene editing in butterflies.</title>
        <authorList>
            <person name="Li X."/>
            <person name="Fan D."/>
            <person name="Zhang W."/>
            <person name="Liu G."/>
            <person name="Zhang L."/>
            <person name="Zhao L."/>
            <person name="Fang X."/>
            <person name="Chen L."/>
            <person name="Dong Y."/>
            <person name="Chen Y."/>
            <person name="Ding Y."/>
            <person name="Zhao R."/>
            <person name="Feng M."/>
            <person name="Zhu Y."/>
            <person name="Feng Y."/>
            <person name="Jiang X."/>
            <person name="Zhu D."/>
            <person name="Xiang H."/>
            <person name="Feng X."/>
            <person name="Li S."/>
            <person name="Wang J."/>
            <person name="Zhang G."/>
            <person name="Kronforst M.R."/>
            <person name="Wang W."/>
        </authorList>
    </citation>
    <scope>NUCLEOTIDE SEQUENCE [LARGE SCALE GENOMIC DNA]</scope>
    <source>
        <strain evidence="2">Ya'a_city_454_Px</strain>
        <tissue evidence="2">Whole body</tissue>
    </source>
</reference>
<dbReference type="Proteomes" id="UP000053268">
    <property type="component" value="Unassembled WGS sequence"/>
</dbReference>
<feature type="region of interest" description="Disordered" evidence="1">
    <location>
        <begin position="67"/>
        <end position="100"/>
    </location>
</feature>
<gene>
    <name evidence="2" type="ORF">RR46_02388</name>
</gene>